<dbReference type="FunFam" id="3.40.50.2020:FF:000001">
    <property type="entry name" value="Ribose-phosphate pyrophosphokinase"/>
    <property type="match status" value="1"/>
</dbReference>
<dbReference type="GO" id="GO:0000287">
    <property type="term" value="F:magnesium ion binding"/>
    <property type="evidence" value="ECO:0007669"/>
    <property type="project" value="UniProtKB-UniRule"/>
</dbReference>
<comment type="subunit">
    <text evidence="12">Homohexamer.</text>
</comment>
<dbReference type="PANTHER" id="PTHR10210">
    <property type="entry name" value="RIBOSE-PHOSPHATE DIPHOSPHOKINASE FAMILY MEMBER"/>
    <property type="match status" value="1"/>
</dbReference>
<feature type="domain" description="Ribose-phosphate pyrophosphokinase N-terminal" evidence="13">
    <location>
        <begin position="7"/>
        <end position="123"/>
    </location>
</feature>
<dbReference type="InterPro" id="IPR029057">
    <property type="entry name" value="PRTase-like"/>
</dbReference>
<dbReference type="HAMAP" id="MF_00583_B">
    <property type="entry name" value="RibP_PPkinase_B"/>
    <property type="match status" value="1"/>
</dbReference>
<keyword evidence="2 12" id="KW-0808">Transferase</keyword>
<comment type="catalytic activity">
    <reaction evidence="9 12">
        <text>D-ribose 5-phosphate + ATP = 5-phospho-alpha-D-ribose 1-diphosphate + AMP + H(+)</text>
        <dbReference type="Rhea" id="RHEA:15609"/>
        <dbReference type="ChEBI" id="CHEBI:15378"/>
        <dbReference type="ChEBI" id="CHEBI:30616"/>
        <dbReference type="ChEBI" id="CHEBI:58017"/>
        <dbReference type="ChEBI" id="CHEBI:78346"/>
        <dbReference type="ChEBI" id="CHEBI:456215"/>
        <dbReference type="EC" id="2.7.6.1"/>
    </reaction>
</comment>
<name>A0A9E2BH69_PSYF1</name>
<keyword evidence="3 12" id="KW-0479">Metal-binding</keyword>
<dbReference type="InterPro" id="IPR005946">
    <property type="entry name" value="Rib-P_diPkinase"/>
</dbReference>
<gene>
    <name evidence="12 14" type="primary">prs</name>
    <name evidence="14" type="ORF">DDT42_01359</name>
</gene>
<dbReference type="InterPro" id="IPR000836">
    <property type="entry name" value="PRTase_dom"/>
</dbReference>
<evidence type="ECO:0000256" key="11">
    <source>
        <dbReference type="ARBA" id="ARBA00061444"/>
    </source>
</evidence>
<evidence type="ECO:0000256" key="7">
    <source>
        <dbReference type="ARBA" id="ARBA00022840"/>
    </source>
</evidence>
<dbReference type="GO" id="GO:0004749">
    <property type="term" value="F:ribose phosphate diphosphokinase activity"/>
    <property type="evidence" value="ECO:0007669"/>
    <property type="project" value="UniProtKB-UniRule"/>
</dbReference>
<evidence type="ECO:0000256" key="1">
    <source>
        <dbReference type="ARBA" id="ARBA00004996"/>
    </source>
</evidence>
<keyword evidence="6 12" id="KW-0418">Kinase</keyword>
<keyword evidence="7 12" id="KW-0067">ATP-binding</keyword>
<dbReference type="Pfam" id="PF13793">
    <property type="entry name" value="Pribosyltran_N"/>
    <property type="match status" value="1"/>
</dbReference>
<dbReference type="InterPro" id="IPR029099">
    <property type="entry name" value="Pribosyltran_N"/>
</dbReference>
<dbReference type="GO" id="GO:0016301">
    <property type="term" value="F:kinase activity"/>
    <property type="evidence" value="ECO:0007669"/>
    <property type="project" value="UniProtKB-KW"/>
</dbReference>
<accession>A0A9E2BH69</accession>
<dbReference type="Proteomes" id="UP000811545">
    <property type="component" value="Unassembled WGS sequence"/>
</dbReference>
<sequence length="329" mass="35843">MANYDEIKIFSGSGNLELSRKVAKYIGLPLGDIALSNFADGEINVQIKESVRGLDIFLIQSTCRPVNENYMELLIIVDALRRASARSINVITPYFGYARQDRKAKGREPITAKLMANLLTAAGASRMVAVDLHSGQIQGFFDIPLDNLSSLFIFYNYLKKKKLTEVVIASPDPGSIARSRSLAEEFQAPLAVVDKRRPLPNASEVMNVIGEVEGKTVIMLDDMIDTGGTAAQAAIELRNRGAKDMYICATHAVFSGDAIKKLQNCGVTEVIVTDTIPLSENSLSPELTVLSVAPLIGEGIVRIVSHSSISELFEKKVGKEDIPSLFDHT</sequence>
<evidence type="ECO:0000256" key="9">
    <source>
        <dbReference type="ARBA" id="ARBA00049535"/>
    </source>
</evidence>
<evidence type="ECO:0000256" key="5">
    <source>
        <dbReference type="ARBA" id="ARBA00022741"/>
    </source>
</evidence>
<comment type="function">
    <text evidence="10 12">Involved in the biosynthesis of the central metabolite phospho-alpha-D-ribosyl-1-pyrophosphate (PRPP) via the transfer of pyrophosphoryl group from ATP to 1-hydroxyl of ribose-5-phosphate (Rib-5-P).</text>
</comment>
<evidence type="ECO:0000256" key="3">
    <source>
        <dbReference type="ARBA" id="ARBA00022723"/>
    </source>
</evidence>
<reference evidence="14 15" key="1">
    <citation type="journal article" date="2021" name="bioRxiv">
        <title>Unique metabolic strategies in Hadean analogues reveal hints for primordial physiology.</title>
        <authorList>
            <person name="Nobu M.K."/>
            <person name="Nakai R."/>
            <person name="Tamazawa S."/>
            <person name="Mori H."/>
            <person name="Toyoda A."/>
            <person name="Ijiri A."/>
            <person name="Suzuki S."/>
            <person name="Kurokawa K."/>
            <person name="Kamagata Y."/>
            <person name="Tamaki H."/>
        </authorList>
    </citation>
    <scope>NUCLEOTIDE SEQUENCE [LARGE SCALE GENOMIC DNA]</scope>
    <source>
        <strain evidence="14">BS525</strain>
    </source>
</reference>
<protein>
    <recommendedName>
        <fullName evidence="12">Ribose-phosphate pyrophosphokinase</fullName>
        <shortName evidence="12">RPPK</shortName>
        <ecNumber evidence="12">2.7.6.1</ecNumber>
    </recommendedName>
    <alternativeName>
        <fullName evidence="12">5-phospho-D-ribosyl alpha-1-diphosphate synthase</fullName>
    </alternativeName>
    <alternativeName>
        <fullName evidence="12">Phosphoribosyl diphosphate synthase</fullName>
    </alternativeName>
    <alternativeName>
        <fullName evidence="12">Phosphoribosyl pyrophosphate synthase</fullName>
        <shortName evidence="12">P-Rib-PP synthase</shortName>
        <shortName evidence="12">PRPP synthase</shortName>
        <shortName evidence="12">PRPPase</shortName>
    </alternativeName>
</protein>
<feature type="binding site" evidence="12">
    <location>
        <position position="133"/>
    </location>
    <ligand>
        <name>Mg(2+)</name>
        <dbReference type="ChEBI" id="CHEBI:18420"/>
    </ligand>
</feature>
<dbReference type="GO" id="GO:0006015">
    <property type="term" value="P:5-phosphoribose 1-diphosphate biosynthetic process"/>
    <property type="evidence" value="ECO:0007669"/>
    <property type="project" value="UniProtKB-UniRule"/>
</dbReference>
<evidence type="ECO:0000256" key="4">
    <source>
        <dbReference type="ARBA" id="ARBA00022727"/>
    </source>
</evidence>
<evidence type="ECO:0000313" key="15">
    <source>
        <dbReference type="Proteomes" id="UP000811545"/>
    </source>
</evidence>
<comment type="caution">
    <text evidence="14">The sequence shown here is derived from an EMBL/GenBank/DDBJ whole genome shotgun (WGS) entry which is preliminary data.</text>
</comment>
<dbReference type="PANTHER" id="PTHR10210:SF41">
    <property type="entry name" value="RIBOSE-PHOSPHATE PYROPHOSPHOKINASE 1, CHLOROPLASTIC"/>
    <property type="match status" value="1"/>
</dbReference>
<keyword evidence="4 12" id="KW-0545">Nucleotide biosynthesis</keyword>
<feature type="binding site" evidence="12">
    <location>
        <position position="172"/>
    </location>
    <ligand>
        <name>Mg(2+)</name>
        <dbReference type="ChEBI" id="CHEBI:18420"/>
    </ligand>
</feature>
<evidence type="ECO:0000313" key="14">
    <source>
        <dbReference type="EMBL" id="MBT9145488.1"/>
    </source>
</evidence>
<dbReference type="InterPro" id="IPR037515">
    <property type="entry name" value="Rib-P_diPkinase_bac"/>
</dbReference>
<feature type="binding site" evidence="12">
    <location>
        <position position="197"/>
    </location>
    <ligand>
        <name>D-ribose 5-phosphate</name>
        <dbReference type="ChEBI" id="CHEBI:78346"/>
    </ligand>
</feature>
<dbReference type="GO" id="GO:0005737">
    <property type="term" value="C:cytoplasm"/>
    <property type="evidence" value="ECO:0007669"/>
    <property type="project" value="UniProtKB-SubCell"/>
</dbReference>
<dbReference type="GO" id="GO:0006164">
    <property type="term" value="P:purine nucleotide biosynthetic process"/>
    <property type="evidence" value="ECO:0007669"/>
    <property type="project" value="TreeGrafter"/>
</dbReference>
<dbReference type="EC" id="2.7.6.1" evidence="12"/>
<dbReference type="CDD" id="cd06223">
    <property type="entry name" value="PRTases_typeI"/>
    <property type="match status" value="1"/>
</dbReference>
<keyword evidence="5 12" id="KW-0547">Nucleotide-binding</keyword>
<dbReference type="NCBIfam" id="TIGR01251">
    <property type="entry name" value="ribP_PPkin"/>
    <property type="match status" value="1"/>
</dbReference>
<feature type="binding site" evidence="12">
    <location>
        <begin position="40"/>
        <end position="42"/>
    </location>
    <ligand>
        <name>ATP</name>
        <dbReference type="ChEBI" id="CHEBI:30616"/>
    </ligand>
</feature>
<dbReference type="NCBIfam" id="NF002320">
    <property type="entry name" value="PRK01259.1"/>
    <property type="match status" value="1"/>
</dbReference>
<dbReference type="Pfam" id="PF14572">
    <property type="entry name" value="Pribosyl_synth"/>
    <property type="match status" value="1"/>
</dbReference>
<dbReference type="SMART" id="SM01400">
    <property type="entry name" value="Pribosyltran_N"/>
    <property type="match status" value="1"/>
</dbReference>
<comment type="cofactor">
    <cofactor evidence="12">
        <name>Mg(2+)</name>
        <dbReference type="ChEBI" id="CHEBI:18420"/>
    </cofactor>
    <text evidence="12">Binds 2 Mg(2+) ions per subunit.</text>
</comment>
<dbReference type="GO" id="GO:0002189">
    <property type="term" value="C:ribose phosphate diphosphokinase complex"/>
    <property type="evidence" value="ECO:0007669"/>
    <property type="project" value="TreeGrafter"/>
</dbReference>
<evidence type="ECO:0000256" key="8">
    <source>
        <dbReference type="ARBA" id="ARBA00022842"/>
    </source>
</evidence>
<evidence type="ECO:0000256" key="12">
    <source>
        <dbReference type="HAMAP-Rule" id="MF_00583"/>
    </source>
</evidence>
<evidence type="ECO:0000256" key="2">
    <source>
        <dbReference type="ARBA" id="ARBA00022679"/>
    </source>
</evidence>
<keyword evidence="12" id="KW-0963">Cytoplasm</keyword>
<evidence type="ECO:0000256" key="10">
    <source>
        <dbReference type="ARBA" id="ARBA00054914"/>
    </source>
</evidence>
<feature type="binding site" evidence="12">
    <location>
        <position position="221"/>
    </location>
    <ligand>
        <name>D-ribose 5-phosphate</name>
        <dbReference type="ChEBI" id="CHEBI:78346"/>
    </ligand>
</feature>
<keyword evidence="8 12" id="KW-0460">Magnesium</keyword>
<comment type="similarity">
    <text evidence="11 12">Belongs to the ribose-phosphate pyrophosphokinase family. Class I subfamily.</text>
</comment>
<organism evidence="14 15">
    <name type="scientific">Psychracetigena formicireducens</name>
    <dbReference type="NCBI Taxonomy" id="2986056"/>
    <lineage>
        <taxon>Bacteria</taxon>
        <taxon>Bacillati</taxon>
        <taxon>Candidatus Lithacetigenota</taxon>
        <taxon>Candidatus Psychracetigena</taxon>
    </lineage>
</organism>
<evidence type="ECO:0000256" key="6">
    <source>
        <dbReference type="ARBA" id="ARBA00022777"/>
    </source>
</evidence>
<comment type="pathway">
    <text evidence="1 12">Metabolic intermediate biosynthesis; 5-phospho-alpha-D-ribose 1-diphosphate biosynthesis; 5-phospho-alpha-D-ribose 1-diphosphate from D-ribose 5-phosphate (route I): step 1/1.</text>
</comment>
<feature type="active site" evidence="12">
    <location>
        <position position="195"/>
    </location>
</feature>
<dbReference type="InterPro" id="IPR000842">
    <property type="entry name" value="PRib_PP_synth_CS"/>
</dbReference>
<comment type="subcellular location">
    <subcellularLocation>
        <location evidence="12">Cytoplasm</location>
    </subcellularLocation>
</comment>
<dbReference type="Gene3D" id="3.40.50.2020">
    <property type="match status" value="2"/>
</dbReference>
<dbReference type="EMBL" id="QLTW01000101">
    <property type="protein sequence ID" value="MBT9145488.1"/>
    <property type="molecule type" value="Genomic_DNA"/>
</dbReference>
<dbReference type="FunFam" id="3.40.50.2020:FF:000002">
    <property type="entry name" value="Ribose-phosphate pyrophosphokinase"/>
    <property type="match status" value="1"/>
</dbReference>
<dbReference type="SUPFAM" id="SSF53271">
    <property type="entry name" value="PRTase-like"/>
    <property type="match status" value="1"/>
</dbReference>
<dbReference type="PROSITE" id="PS00114">
    <property type="entry name" value="PRPP_SYNTHASE"/>
    <property type="match status" value="1"/>
</dbReference>
<dbReference type="GO" id="GO:0009156">
    <property type="term" value="P:ribonucleoside monophosphate biosynthetic process"/>
    <property type="evidence" value="ECO:0007669"/>
    <property type="project" value="InterPro"/>
</dbReference>
<feature type="binding site" evidence="12">
    <location>
        <begin position="225"/>
        <end position="229"/>
    </location>
    <ligand>
        <name>D-ribose 5-phosphate</name>
        <dbReference type="ChEBI" id="CHEBI:78346"/>
    </ligand>
</feature>
<proteinExistence type="inferred from homology"/>
<dbReference type="AlphaFoldDB" id="A0A9E2BH69"/>
<feature type="binding site" evidence="12">
    <location>
        <begin position="99"/>
        <end position="100"/>
    </location>
    <ligand>
        <name>ATP</name>
        <dbReference type="ChEBI" id="CHEBI:30616"/>
    </ligand>
</feature>
<evidence type="ECO:0000259" key="13">
    <source>
        <dbReference type="Pfam" id="PF13793"/>
    </source>
</evidence>
<dbReference type="GO" id="GO:0005524">
    <property type="term" value="F:ATP binding"/>
    <property type="evidence" value="ECO:0007669"/>
    <property type="project" value="UniProtKB-KW"/>
</dbReference>